<dbReference type="AlphaFoldDB" id="A0A182V2N5"/>
<reference evidence="1" key="1">
    <citation type="submission" date="2020-05" db="UniProtKB">
        <authorList>
            <consortium name="EnsemblMetazoa"/>
        </authorList>
    </citation>
    <scope>IDENTIFICATION</scope>
    <source>
        <strain evidence="1">MAF</strain>
    </source>
</reference>
<sequence length="292" mass="33063">MELSFSCVSTCTESPLELSSPTFSSSSFFLFSSLPLYPGNDVILLLETFFFCGSPDGAVSILTIEQEPYRILIIICLLNRYERGSGILYLQQIIPERLICALEVLVASIERLLVRLLSSLVGHLLHLQLDVLIISSQDLAHYRTVTVFADLQDLPTSSTVEWELQHIGSRSMLGTGIDKWVDNQIGLRVGPPVRADYRDRLRPEQDLRPAALLQDGMGDGRRDGSATIARDRFRRRFQYERRLLAIIRHRNAIERVVLLDGRRYRDAPNHRSVGRRGPGSHHYHWVGGLGRA</sequence>
<organism evidence="1 2">
    <name type="scientific">Anopheles merus</name>
    <name type="common">Mosquito</name>
    <dbReference type="NCBI Taxonomy" id="30066"/>
    <lineage>
        <taxon>Eukaryota</taxon>
        <taxon>Metazoa</taxon>
        <taxon>Ecdysozoa</taxon>
        <taxon>Arthropoda</taxon>
        <taxon>Hexapoda</taxon>
        <taxon>Insecta</taxon>
        <taxon>Pterygota</taxon>
        <taxon>Neoptera</taxon>
        <taxon>Endopterygota</taxon>
        <taxon>Diptera</taxon>
        <taxon>Nematocera</taxon>
        <taxon>Culicoidea</taxon>
        <taxon>Culicidae</taxon>
        <taxon>Anophelinae</taxon>
        <taxon>Anopheles</taxon>
    </lineage>
</organism>
<proteinExistence type="predicted"/>
<name>A0A182V2N5_ANOME</name>
<accession>A0A182V2N5</accession>
<protein>
    <submittedName>
        <fullName evidence="1">Uncharacterized protein</fullName>
    </submittedName>
</protein>
<dbReference type="VEuPathDB" id="VectorBase:AMEM007845"/>
<evidence type="ECO:0000313" key="2">
    <source>
        <dbReference type="Proteomes" id="UP000075903"/>
    </source>
</evidence>
<evidence type="ECO:0000313" key="1">
    <source>
        <dbReference type="EnsemblMetazoa" id="AMEM007845-PA"/>
    </source>
</evidence>
<dbReference type="Proteomes" id="UP000075903">
    <property type="component" value="Unassembled WGS sequence"/>
</dbReference>
<dbReference type="EnsemblMetazoa" id="AMEM007845-RA">
    <property type="protein sequence ID" value="AMEM007845-PA"/>
    <property type="gene ID" value="AMEM007845"/>
</dbReference>
<keyword evidence="2" id="KW-1185">Reference proteome</keyword>